<sequence>MNLKCGTSDVVGARIGIYPMQDNFVDVILGAIKKTDSTGLAVMTDDLGTTIQGNRERVFAYVKELFLRASDAGGHVVADVLFSVGCPGDVPEDFDFDSEPKYVDLPMEDMPVACAWSLYPLGSDQYFPVIVEEVEKAMALSNVDVESYHYCTRLDGTAKSIFNLLETSFEGVSKRIPHTIIHATFSKGSPSKAKEKIEV</sequence>
<proteinExistence type="predicted"/>
<dbReference type="EMBL" id="CP002281">
    <property type="protein sequence ID" value="ADO83396.1"/>
    <property type="molecule type" value="Genomic_DNA"/>
</dbReference>
<evidence type="ECO:0000313" key="2">
    <source>
        <dbReference type="EMBL" id="ADO83396.1"/>
    </source>
</evidence>
<reference evidence="2 3" key="1">
    <citation type="journal article" date="2010" name="Stand. Genomic Sci.">
        <title>Complete genome sequence of Ilyobacter polytropus type strain (CuHbu1).</title>
        <authorList>
            <person name="Sikorski J."/>
            <person name="Chertkov O."/>
            <person name="Lapidus A."/>
            <person name="Nolan M."/>
            <person name="Lucas S."/>
            <person name="Del Rio T.G."/>
            <person name="Tice H."/>
            <person name="Cheng J.F."/>
            <person name="Tapia R."/>
            <person name="Han C."/>
            <person name="Goodwin L."/>
            <person name="Pitluck S."/>
            <person name="Liolios K."/>
            <person name="Ivanova N."/>
            <person name="Mavromatis K."/>
            <person name="Mikhailova N."/>
            <person name="Pati A."/>
            <person name="Chen A."/>
            <person name="Palaniappan K."/>
            <person name="Land M."/>
            <person name="Hauser L."/>
            <person name="Chang Y.J."/>
            <person name="Jeffries C.D."/>
            <person name="Brambilla E."/>
            <person name="Yasawong M."/>
            <person name="Rohde M."/>
            <person name="Pukall R."/>
            <person name="Spring S."/>
            <person name="Goker M."/>
            <person name="Woyke T."/>
            <person name="Bristow J."/>
            <person name="Eisen J.A."/>
            <person name="Markowitz V."/>
            <person name="Hugenholtz P."/>
            <person name="Kyrpides N.C."/>
            <person name="Klenk H.P."/>
        </authorList>
    </citation>
    <scope>NUCLEOTIDE SEQUENCE [LARGE SCALE GENOMIC DNA]</scope>
    <source>
        <strain evidence="3">ATCC 51220 / DSM 2926 / LMG 16218 / CuHBu1</strain>
    </source>
</reference>
<dbReference type="AlphaFoldDB" id="E3H9K7"/>
<name>E3H9K7_ILYPC</name>
<evidence type="ECO:0000259" key="1">
    <source>
        <dbReference type="Pfam" id="PF07615"/>
    </source>
</evidence>
<dbReference type="Proteomes" id="UP000006875">
    <property type="component" value="Chromosome"/>
</dbReference>
<dbReference type="HOGENOM" id="CLU_083008_1_0_0"/>
<dbReference type="SUPFAM" id="SSF89957">
    <property type="entry name" value="MTH1187/YkoF-like"/>
    <property type="match status" value="1"/>
</dbReference>
<gene>
    <name evidence="2" type="ordered locus">Ilyop_1618</name>
</gene>
<evidence type="ECO:0000313" key="3">
    <source>
        <dbReference type="Proteomes" id="UP000006875"/>
    </source>
</evidence>
<dbReference type="STRING" id="572544.Ilyop_1618"/>
<dbReference type="InterPro" id="IPR029756">
    <property type="entry name" value="MTH1187/YkoF-like"/>
</dbReference>
<dbReference type="RefSeq" id="WP_013388063.1">
    <property type="nucleotide sequence ID" value="NC_014632.1"/>
</dbReference>
<dbReference type="OrthoDB" id="7767286at2"/>
<dbReference type="InterPro" id="IPR011522">
    <property type="entry name" value="Thiamin/HMP-bd_put_YkoF"/>
</dbReference>
<dbReference type="KEGG" id="ipo:Ilyop_1618"/>
<feature type="domain" description="Thiamin/hydroxymethyl pyrimidine-binding YkoF putative" evidence="1">
    <location>
        <begin position="11"/>
        <end position="89"/>
    </location>
</feature>
<accession>E3H9K7</accession>
<feature type="domain" description="Thiamin/hydroxymethyl pyrimidine-binding YkoF putative" evidence="1">
    <location>
        <begin position="113"/>
        <end position="192"/>
    </location>
</feature>
<protein>
    <submittedName>
        <fullName evidence="2">YKOF domain protein</fullName>
    </submittedName>
</protein>
<dbReference type="Pfam" id="PF07615">
    <property type="entry name" value="Ykof"/>
    <property type="match status" value="2"/>
</dbReference>
<dbReference type="Gene3D" id="3.30.70.930">
    <property type="match status" value="2"/>
</dbReference>
<dbReference type="eggNOG" id="ENOG502ZBT9">
    <property type="taxonomic scope" value="Bacteria"/>
</dbReference>
<organism evidence="2 3">
    <name type="scientific">Ilyobacter polytropus (strain ATCC 51220 / DSM 2926 / LMG 16218 / CuHBu1)</name>
    <dbReference type="NCBI Taxonomy" id="572544"/>
    <lineage>
        <taxon>Bacteria</taxon>
        <taxon>Fusobacteriati</taxon>
        <taxon>Fusobacteriota</taxon>
        <taxon>Fusobacteriia</taxon>
        <taxon>Fusobacteriales</taxon>
        <taxon>Fusobacteriaceae</taxon>
        <taxon>Ilyobacter</taxon>
    </lineage>
</organism>
<keyword evidence="3" id="KW-1185">Reference proteome</keyword>